<evidence type="ECO:0000313" key="1">
    <source>
        <dbReference type="EMBL" id="GAV92088.1"/>
    </source>
</evidence>
<comment type="caution">
    <text evidence="1">The sequence shown here is derived from an EMBL/GenBank/DDBJ whole genome shotgun (WGS) entry which is preliminary data.</text>
</comment>
<keyword evidence="2" id="KW-1185">Reference proteome</keyword>
<reference evidence="2" key="1">
    <citation type="submission" date="2016-04" db="EMBL/GenBank/DDBJ databases">
        <title>Cephalotus genome sequencing.</title>
        <authorList>
            <person name="Fukushima K."/>
            <person name="Hasebe M."/>
            <person name="Fang X."/>
        </authorList>
    </citation>
    <scope>NUCLEOTIDE SEQUENCE [LARGE SCALE GENOMIC DNA]</scope>
    <source>
        <strain evidence="2">cv. St1</strain>
    </source>
</reference>
<name>A0A1Q3DIN5_CEPFO</name>
<dbReference type="OrthoDB" id="1938625at2759"/>
<gene>
    <name evidence="1" type="ORF">CFOL_v3_35471</name>
</gene>
<dbReference type="Proteomes" id="UP000187406">
    <property type="component" value="Unassembled WGS sequence"/>
</dbReference>
<dbReference type="EMBL" id="BDDD01008741">
    <property type="protein sequence ID" value="GAV92088.1"/>
    <property type="molecule type" value="Genomic_DNA"/>
</dbReference>
<accession>A0A1Q3DIN5</accession>
<protein>
    <submittedName>
        <fullName evidence="1">RVT_1 domain-containing protein</fullName>
    </submittedName>
</protein>
<feature type="non-terminal residue" evidence="1">
    <location>
        <position position="1"/>
    </location>
</feature>
<organism evidence="1 2">
    <name type="scientific">Cephalotus follicularis</name>
    <name type="common">Albany pitcher plant</name>
    <dbReference type="NCBI Taxonomy" id="3775"/>
    <lineage>
        <taxon>Eukaryota</taxon>
        <taxon>Viridiplantae</taxon>
        <taxon>Streptophyta</taxon>
        <taxon>Embryophyta</taxon>
        <taxon>Tracheophyta</taxon>
        <taxon>Spermatophyta</taxon>
        <taxon>Magnoliopsida</taxon>
        <taxon>eudicotyledons</taxon>
        <taxon>Gunneridae</taxon>
        <taxon>Pentapetalae</taxon>
        <taxon>rosids</taxon>
        <taxon>fabids</taxon>
        <taxon>Oxalidales</taxon>
        <taxon>Cephalotaceae</taxon>
        <taxon>Cephalotus</taxon>
    </lineage>
</organism>
<sequence>FDHSFTQTLYQGT</sequence>
<proteinExistence type="predicted"/>
<evidence type="ECO:0000313" key="2">
    <source>
        <dbReference type="Proteomes" id="UP000187406"/>
    </source>
</evidence>